<evidence type="ECO:0000313" key="4">
    <source>
        <dbReference type="EMBL" id="SDJ04439.1"/>
    </source>
</evidence>
<dbReference type="RefSeq" id="WP_093191961.1">
    <property type="nucleotide sequence ID" value="NZ_FNEV01000001.1"/>
</dbReference>
<accession>A0A1G8QI24</accession>
<gene>
    <name evidence="4" type="ORF">SAMN04490247_0638</name>
</gene>
<dbReference type="Gene3D" id="3.20.20.370">
    <property type="entry name" value="Glycoside hydrolase/deacetylase"/>
    <property type="match status" value="1"/>
</dbReference>
<name>A0A1G8QI24_9BACI</name>
<dbReference type="GO" id="GO:0005975">
    <property type="term" value="P:carbohydrate metabolic process"/>
    <property type="evidence" value="ECO:0007669"/>
    <property type="project" value="InterPro"/>
</dbReference>
<feature type="signal peptide" evidence="2">
    <location>
        <begin position="1"/>
        <end position="22"/>
    </location>
</feature>
<evidence type="ECO:0000259" key="3">
    <source>
        <dbReference type="PROSITE" id="PS51677"/>
    </source>
</evidence>
<dbReference type="Proteomes" id="UP000199225">
    <property type="component" value="Unassembled WGS sequence"/>
</dbReference>
<dbReference type="EMBL" id="FNEV01000001">
    <property type="protein sequence ID" value="SDJ04439.1"/>
    <property type="molecule type" value="Genomic_DNA"/>
</dbReference>
<dbReference type="InterPro" id="IPR002509">
    <property type="entry name" value="NODB_dom"/>
</dbReference>
<feature type="domain" description="NodB homology" evidence="3">
    <location>
        <begin position="94"/>
        <end position="274"/>
    </location>
</feature>
<proteinExistence type="predicted"/>
<dbReference type="InterPro" id="IPR050248">
    <property type="entry name" value="Polysacc_deacetylase_ArnD"/>
</dbReference>
<feature type="compositionally biased region" description="Basic and acidic residues" evidence="1">
    <location>
        <begin position="28"/>
        <end position="70"/>
    </location>
</feature>
<protein>
    <submittedName>
        <fullName evidence="4">Peptidoglycan/xylan/chitin deacetylase, PgdA/CDA1 family</fullName>
    </submittedName>
</protein>
<dbReference type="PANTHER" id="PTHR10587">
    <property type="entry name" value="GLYCOSYL TRANSFERASE-RELATED"/>
    <property type="match status" value="1"/>
</dbReference>
<dbReference type="AlphaFoldDB" id="A0A1G8QI24"/>
<dbReference type="STRING" id="86666.SAMN04490247_0638"/>
<dbReference type="PROSITE" id="PS51677">
    <property type="entry name" value="NODB"/>
    <property type="match status" value="1"/>
</dbReference>
<feature type="region of interest" description="Disordered" evidence="1">
    <location>
        <begin position="19"/>
        <end position="81"/>
    </location>
</feature>
<dbReference type="PROSITE" id="PS51257">
    <property type="entry name" value="PROKAR_LIPOPROTEIN"/>
    <property type="match status" value="1"/>
</dbReference>
<dbReference type="Pfam" id="PF01522">
    <property type="entry name" value="Polysacc_deac_1"/>
    <property type="match status" value="1"/>
</dbReference>
<reference evidence="5" key="1">
    <citation type="submission" date="2016-10" db="EMBL/GenBank/DDBJ databases">
        <authorList>
            <person name="Varghese N."/>
            <person name="Submissions S."/>
        </authorList>
    </citation>
    <scope>NUCLEOTIDE SEQUENCE [LARGE SCALE GENOMIC DNA]</scope>
    <source>
        <strain evidence="5">DSM 4771</strain>
    </source>
</reference>
<organism evidence="4 5">
    <name type="scientific">Salimicrobium halophilum</name>
    <dbReference type="NCBI Taxonomy" id="86666"/>
    <lineage>
        <taxon>Bacteria</taxon>
        <taxon>Bacillati</taxon>
        <taxon>Bacillota</taxon>
        <taxon>Bacilli</taxon>
        <taxon>Bacillales</taxon>
        <taxon>Bacillaceae</taxon>
        <taxon>Salimicrobium</taxon>
    </lineage>
</organism>
<dbReference type="GO" id="GO:0016810">
    <property type="term" value="F:hydrolase activity, acting on carbon-nitrogen (but not peptide) bonds"/>
    <property type="evidence" value="ECO:0007669"/>
    <property type="project" value="InterPro"/>
</dbReference>
<evidence type="ECO:0000256" key="2">
    <source>
        <dbReference type="SAM" id="SignalP"/>
    </source>
</evidence>
<feature type="chain" id="PRO_5039464840" evidence="2">
    <location>
        <begin position="23"/>
        <end position="282"/>
    </location>
</feature>
<keyword evidence="5" id="KW-1185">Reference proteome</keyword>
<evidence type="ECO:0000256" key="1">
    <source>
        <dbReference type="SAM" id="MobiDB-lite"/>
    </source>
</evidence>
<dbReference type="CDD" id="cd10917">
    <property type="entry name" value="CE4_NodB_like_6s_7s"/>
    <property type="match status" value="1"/>
</dbReference>
<sequence>MRIWIIALLALFLVACSPAGDASSGDGGEEKEKTENKQEEEKEEEKTEDTNGEEEQKKEAEETKGMKETEEPIEPQYTLQEDWSFAPINDAEEKVALLTIDDAPDEHAVEMAEKLKEKKAPAIFFVNGHFLDTPEEEEMLKEIHAMGFPIGNHTMTHASLPDLSQEEQREEIVGLSDRIEKIIGERPEFFRAPFGQNTEYSKQLVQEEGMLLMNWTYGYDWNEEYTNAEALSDIMVNTPLLRNGANLLMHDREWTNNALNDIVTGLRDKGYTLLNPEKIERP</sequence>
<dbReference type="SUPFAM" id="SSF88713">
    <property type="entry name" value="Glycoside hydrolase/deacetylase"/>
    <property type="match status" value="1"/>
</dbReference>
<keyword evidence="2" id="KW-0732">Signal</keyword>
<evidence type="ECO:0000313" key="5">
    <source>
        <dbReference type="Proteomes" id="UP000199225"/>
    </source>
</evidence>
<dbReference type="OrthoDB" id="9806342at2"/>
<dbReference type="InterPro" id="IPR011330">
    <property type="entry name" value="Glyco_hydro/deAcase_b/a-brl"/>
</dbReference>